<dbReference type="AlphaFoldDB" id="W4V3H8"/>
<sequence>MTKYRVYDTLYYDKIIQVTLSREVEGMGPMKPGNRQKLYRCQFLQDVKVLTDEDKNGILFL</sequence>
<keyword evidence="2" id="KW-1185">Reference proteome</keyword>
<name>W4V3H8_9FIRM</name>
<protein>
    <submittedName>
        <fullName evidence="1">Uncharacterized protein</fullName>
    </submittedName>
</protein>
<gene>
    <name evidence="1" type="ORF">JCM21531_1158</name>
</gene>
<reference evidence="1" key="1">
    <citation type="journal article" date="2014" name="Genome Announc.">
        <title>Draft Genome Sequence of Clostridium straminisolvens Strain JCM 21531T, Isolated from a Cellulose-Degrading Bacterial Community.</title>
        <authorList>
            <person name="Yuki M."/>
            <person name="Oshima K."/>
            <person name="Suda W."/>
            <person name="Sakamoto M."/>
            <person name="Kitamura K."/>
            <person name="Iida T."/>
            <person name="Hattori M."/>
            <person name="Ohkuma M."/>
        </authorList>
    </citation>
    <scope>NUCLEOTIDE SEQUENCE [LARGE SCALE GENOMIC DNA]</scope>
    <source>
        <strain evidence="1">JCM 21531</strain>
    </source>
</reference>
<dbReference type="Proteomes" id="UP000019109">
    <property type="component" value="Unassembled WGS sequence"/>
</dbReference>
<accession>W4V3H8</accession>
<comment type="caution">
    <text evidence="1">The sequence shown here is derived from an EMBL/GenBank/DDBJ whole genome shotgun (WGS) entry which is preliminary data.</text>
</comment>
<evidence type="ECO:0000313" key="1">
    <source>
        <dbReference type="EMBL" id="GAE87761.1"/>
    </source>
</evidence>
<dbReference type="EMBL" id="BAVR01000010">
    <property type="protein sequence ID" value="GAE87761.1"/>
    <property type="molecule type" value="Genomic_DNA"/>
</dbReference>
<organism evidence="1 2">
    <name type="scientific">Acetivibrio straminisolvens JCM 21531</name>
    <dbReference type="NCBI Taxonomy" id="1294263"/>
    <lineage>
        <taxon>Bacteria</taxon>
        <taxon>Bacillati</taxon>
        <taxon>Bacillota</taxon>
        <taxon>Clostridia</taxon>
        <taxon>Eubacteriales</taxon>
        <taxon>Oscillospiraceae</taxon>
        <taxon>Acetivibrio</taxon>
    </lineage>
</organism>
<dbReference type="STRING" id="1294263.JCM21531_1158"/>
<proteinExistence type="predicted"/>
<evidence type="ECO:0000313" key="2">
    <source>
        <dbReference type="Proteomes" id="UP000019109"/>
    </source>
</evidence>